<accession>A0ABT2TY14</accession>
<organism evidence="3 4">
    <name type="scientific">Blautia ammoniilytica</name>
    <dbReference type="NCBI Taxonomy" id="2981782"/>
    <lineage>
        <taxon>Bacteria</taxon>
        <taxon>Bacillati</taxon>
        <taxon>Bacillota</taxon>
        <taxon>Clostridia</taxon>
        <taxon>Lachnospirales</taxon>
        <taxon>Lachnospiraceae</taxon>
        <taxon>Blautia</taxon>
    </lineage>
</organism>
<protein>
    <recommendedName>
        <fullName evidence="5">DNA-directed RNA polymerase subunit P</fullName>
    </recommendedName>
</protein>
<feature type="region of interest" description="Disordered" evidence="1">
    <location>
        <begin position="41"/>
        <end position="61"/>
    </location>
</feature>
<keyword evidence="4" id="KW-1185">Reference proteome</keyword>
<proteinExistence type="predicted"/>
<keyword evidence="2" id="KW-0812">Transmembrane</keyword>
<evidence type="ECO:0000256" key="1">
    <source>
        <dbReference type="SAM" id="MobiDB-lite"/>
    </source>
</evidence>
<evidence type="ECO:0000313" key="3">
    <source>
        <dbReference type="EMBL" id="MCU6767120.1"/>
    </source>
</evidence>
<dbReference type="PANTHER" id="PTHR37826">
    <property type="entry name" value="FLOTILLIN BAND_7_5 DOMAIN PROTEIN"/>
    <property type="match status" value="1"/>
</dbReference>
<feature type="compositionally biased region" description="Polar residues" evidence="1">
    <location>
        <begin position="45"/>
        <end position="61"/>
    </location>
</feature>
<dbReference type="PANTHER" id="PTHR37826:SF3">
    <property type="entry name" value="J DOMAIN-CONTAINING PROTEIN"/>
    <property type="match status" value="1"/>
</dbReference>
<comment type="caution">
    <text evidence="3">The sequence shown here is derived from an EMBL/GenBank/DDBJ whole genome shotgun (WGS) entry which is preliminary data.</text>
</comment>
<keyword evidence="2" id="KW-1133">Transmembrane helix</keyword>
<sequence length="357" mass="40678">MSDVMEYKCPACGGAMEFDSKTQQLKCPYCDTQISVEEWERQNAKDQGTAQWTSTGNETWSQEETQDMKVYVCQSCGGEIIAEQTTGASSCPFCGNKIVVKGQFAGDLKPDRIIPFKLDKKAAKESYKNHLKGKSFLPSVFARENHIDEIKGVYIPFWLFDSDIHADVSYKAEKIRVWEQGDMEYTERKSYDVKRGGNMSFSHLPVDGSRKMDNTLMESIEPFDFAEAVPFQNAYLAGYFADRYDVEAKDSQERVTQRIRKSAESAMSQDMEHYTSVNMAHSDIHILNAEYMYVLYPVWLLSTTWNGEHYLFAMNGQTGKMVGDLPADKQAFWKYVLSRGVAIGAVLYGLMWLLMLL</sequence>
<dbReference type="EMBL" id="JAOQJL010000052">
    <property type="protein sequence ID" value="MCU6767120.1"/>
    <property type="molecule type" value="Genomic_DNA"/>
</dbReference>
<evidence type="ECO:0000256" key="2">
    <source>
        <dbReference type="SAM" id="Phobius"/>
    </source>
</evidence>
<name>A0ABT2TY14_9FIRM</name>
<evidence type="ECO:0008006" key="5">
    <source>
        <dbReference type="Google" id="ProtNLM"/>
    </source>
</evidence>
<feature type="transmembrane region" description="Helical" evidence="2">
    <location>
        <begin position="336"/>
        <end position="355"/>
    </location>
</feature>
<dbReference type="RefSeq" id="WP_158422806.1">
    <property type="nucleotide sequence ID" value="NZ_JAOQJL010000052.1"/>
</dbReference>
<reference evidence="3 4" key="1">
    <citation type="journal article" date="2021" name="ISME Commun">
        <title>Automated analysis of genomic sequences facilitates high-throughput and comprehensive description of bacteria.</title>
        <authorList>
            <person name="Hitch T.C.A."/>
        </authorList>
    </citation>
    <scope>NUCLEOTIDE SEQUENCE [LARGE SCALE GENOMIC DNA]</scope>
    <source>
        <strain evidence="3 4">Sanger_23</strain>
    </source>
</reference>
<gene>
    <name evidence="3" type="ORF">OCV61_17260</name>
</gene>
<dbReference type="Gene3D" id="2.20.28.30">
    <property type="entry name" value="RNA polymerase ii, chain L"/>
    <property type="match status" value="2"/>
</dbReference>
<evidence type="ECO:0000313" key="4">
    <source>
        <dbReference type="Proteomes" id="UP001652409"/>
    </source>
</evidence>
<keyword evidence="2" id="KW-0472">Membrane</keyword>
<dbReference type="Proteomes" id="UP001652409">
    <property type="component" value="Unassembled WGS sequence"/>
</dbReference>